<sequence>MFDFAWSEFALIGIVAIIFIGPKDLPVAIRSVTGALKKARRMASEFQTHVDDFVREADLTEVRDNLRDFRGGGIRNRVINALDGDRTIRKGLSSPDFTARPGPVRTEVPVAALPAPVIANYTPPYDAAPVGNDIAEPQPLPPPILPPMVARRLAADRARRRPPAFLPPTRVLHGGQRVAVHEGPEQAD</sequence>
<comment type="subunit">
    <text evidence="9">The Tat system comprises two distinct complexes: a TatABC complex, containing multiple copies of TatA, TatB and TatC subunits, and a separate TatA complex, containing only TatA subunits. Substrates initially bind to the TatABC complex, which probably triggers association of the separate TatA complex to form the active translocon.</text>
</comment>
<evidence type="ECO:0000256" key="6">
    <source>
        <dbReference type="ARBA" id="ARBA00022989"/>
    </source>
</evidence>
<dbReference type="GO" id="GO:0033281">
    <property type="term" value="C:TAT protein transport complex"/>
    <property type="evidence" value="ECO:0007669"/>
    <property type="project" value="UniProtKB-UniRule"/>
</dbReference>
<evidence type="ECO:0000313" key="13">
    <source>
        <dbReference type="Proteomes" id="UP000585665"/>
    </source>
</evidence>
<evidence type="ECO:0000256" key="9">
    <source>
        <dbReference type="HAMAP-Rule" id="MF_00237"/>
    </source>
</evidence>
<dbReference type="PRINTS" id="PR01506">
    <property type="entry name" value="TATBPROTEIN"/>
</dbReference>
<evidence type="ECO:0000256" key="2">
    <source>
        <dbReference type="ARBA" id="ARBA00022448"/>
    </source>
</evidence>
<evidence type="ECO:0000256" key="3">
    <source>
        <dbReference type="ARBA" id="ARBA00022475"/>
    </source>
</evidence>
<keyword evidence="7 9" id="KW-0811">Translocation</keyword>
<dbReference type="Gene3D" id="1.20.5.3310">
    <property type="match status" value="1"/>
</dbReference>
<reference evidence="12 13" key="1">
    <citation type="submission" date="2020-06" db="EMBL/GenBank/DDBJ databases">
        <title>Description of novel acetic acid bacteria.</title>
        <authorList>
            <person name="Sombolestani A."/>
        </authorList>
    </citation>
    <scope>NUCLEOTIDE SEQUENCE [LARGE SCALE GENOMIC DNA]</scope>
    <source>
        <strain evidence="12 13">LMG 27010</strain>
    </source>
</reference>
<evidence type="ECO:0000313" key="12">
    <source>
        <dbReference type="EMBL" id="NVN41889.1"/>
    </source>
</evidence>
<dbReference type="GO" id="GO:0043953">
    <property type="term" value="P:protein transport by the Tat complex"/>
    <property type="evidence" value="ECO:0007669"/>
    <property type="project" value="UniProtKB-UniRule"/>
</dbReference>
<gene>
    <name evidence="9 12" type="primary">tatB</name>
    <name evidence="12" type="ORF">HUK82_15175</name>
</gene>
<dbReference type="Pfam" id="PF02416">
    <property type="entry name" value="TatA_B_E"/>
    <property type="match status" value="1"/>
</dbReference>
<proteinExistence type="inferred from homology"/>
<keyword evidence="2 9" id="KW-0813">Transport</keyword>
<dbReference type="GO" id="GO:0008320">
    <property type="term" value="F:protein transmembrane transporter activity"/>
    <property type="evidence" value="ECO:0007669"/>
    <property type="project" value="UniProtKB-UniRule"/>
</dbReference>
<keyword evidence="8 9" id="KW-0472">Membrane</keyword>
<feature type="compositionally biased region" description="Basic and acidic residues" evidence="10">
    <location>
        <begin position="179"/>
        <end position="188"/>
    </location>
</feature>
<keyword evidence="5 9" id="KW-0653">Protein transport</keyword>
<comment type="subcellular location">
    <subcellularLocation>
        <location evidence="9">Cell membrane</location>
        <topology evidence="9">Single-pass membrane protein</topology>
    </subcellularLocation>
    <subcellularLocation>
        <location evidence="1">Membrane</location>
        <topology evidence="1">Single-pass membrane protein</topology>
    </subcellularLocation>
</comment>
<keyword evidence="13" id="KW-1185">Reference proteome</keyword>
<feature type="region of interest" description="Disordered" evidence="10">
    <location>
        <begin position="161"/>
        <end position="188"/>
    </location>
</feature>
<evidence type="ECO:0000256" key="11">
    <source>
        <dbReference type="SAM" id="Phobius"/>
    </source>
</evidence>
<dbReference type="EMBL" id="JABXXR010000207">
    <property type="protein sequence ID" value="NVN41889.1"/>
    <property type="molecule type" value="Genomic_DNA"/>
</dbReference>
<comment type="function">
    <text evidence="9">Part of the twin-arginine translocation (Tat) system that transports large folded proteins containing a characteristic twin-arginine motif in their signal peptide across membranes. Together with TatC, TatB is part of a receptor directly interacting with Tat signal peptides. TatB may form an oligomeric binding site that transiently accommodates folded Tat precursor proteins before their translocation.</text>
</comment>
<keyword evidence="6 9" id="KW-1133">Transmembrane helix</keyword>
<accession>A0A850PGV8</accession>
<evidence type="ECO:0000256" key="8">
    <source>
        <dbReference type="ARBA" id="ARBA00023136"/>
    </source>
</evidence>
<keyword evidence="4 9" id="KW-0812">Transmembrane</keyword>
<evidence type="ECO:0000256" key="4">
    <source>
        <dbReference type="ARBA" id="ARBA00022692"/>
    </source>
</evidence>
<name>A0A850PGV8_9PROT</name>
<protein>
    <recommendedName>
        <fullName evidence="9">Sec-independent protein translocase protein TatB</fullName>
    </recommendedName>
</protein>
<feature type="transmembrane region" description="Helical" evidence="11">
    <location>
        <begin position="6"/>
        <end position="22"/>
    </location>
</feature>
<dbReference type="NCBIfam" id="TIGR01410">
    <property type="entry name" value="tatB"/>
    <property type="match status" value="1"/>
</dbReference>
<dbReference type="RefSeq" id="WP_176614745.1">
    <property type="nucleotide sequence ID" value="NZ_JABXXR010000207.1"/>
</dbReference>
<organism evidence="12 13">
    <name type="scientific">Ameyamaea chiangmaiensis</name>
    <dbReference type="NCBI Taxonomy" id="442969"/>
    <lineage>
        <taxon>Bacteria</taxon>
        <taxon>Pseudomonadati</taxon>
        <taxon>Pseudomonadota</taxon>
        <taxon>Alphaproteobacteria</taxon>
        <taxon>Acetobacterales</taxon>
        <taxon>Acetobacteraceae</taxon>
        <taxon>Ameyamaea</taxon>
    </lineage>
</organism>
<evidence type="ECO:0000256" key="1">
    <source>
        <dbReference type="ARBA" id="ARBA00004167"/>
    </source>
</evidence>
<evidence type="ECO:0000256" key="5">
    <source>
        <dbReference type="ARBA" id="ARBA00022927"/>
    </source>
</evidence>
<evidence type="ECO:0000256" key="7">
    <source>
        <dbReference type="ARBA" id="ARBA00023010"/>
    </source>
</evidence>
<keyword evidence="3 9" id="KW-1003">Cell membrane</keyword>
<comment type="similarity">
    <text evidence="9">Belongs to the TatB family.</text>
</comment>
<dbReference type="InterPro" id="IPR003369">
    <property type="entry name" value="TatA/B/E"/>
</dbReference>
<dbReference type="Proteomes" id="UP000585665">
    <property type="component" value="Unassembled WGS sequence"/>
</dbReference>
<dbReference type="AlphaFoldDB" id="A0A850PGV8"/>
<comment type="caution">
    <text evidence="12">The sequence shown here is derived from an EMBL/GenBank/DDBJ whole genome shotgun (WGS) entry which is preliminary data.</text>
</comment>
<dbReference type="HAMAP" id="MF_00237">
    <property type="entry name" value="TatB"/>
    <property type="match status" value="1"/>
</dbReference>
<dbReference type="InterPro" id="IPR018448">
    <property type="entry name" value="TatB"/>
</dbReference>
<evidence type="ECO:0000256" key="10">
    <source>
        <dbReference type="SAM" id="MobiDB-lite"/>
    </source>
</evidence>